<feature type="domain" description="N-acetyltransferase" evidence="3">
    <location>
        <begin position="14"/>
        <end position="190"/>
    </location>
</feature>
<dbReference type="Proteomes" id="UP000778578">
    <property type="component" value="Unassembled WGS sequence"/>
</dbReference>
<evidence type="ECO:0000256" key="1">
    <source>
        <dbReference type="ARBA" id="ARBA00022679"/>
    </source>
</evidence>
<comment type="caution">
    <text evidence="4">The sequence shown here is derived from an EMBL/GenBank/DDBJ whole genome shotgun (WGS) entry which is preliminary data.</text>
</comment>
<dbReference type="Pfam" id="PF00583">
    <property type="entry name" value="Acetyltransf_1"/>
    <property type="match status" value="2"/>
</dbReference>
<feature type="domain" description="N-acetyltransferase" evidence="3">
    <location>
        <begin position="188"/>
        <end position="331"/>
    </location>
</feature>
<dbReference type="InterPro" id="IPR050832">
    <property type="entry name" value="Bact_Acetyltransf"/>
</dbReference>
<gene>
    <name evidence="4" type="ORF">K7862_02375</name>
</gene>
<sequence>MPANPLPLTAPGAEDFRAWHRVQSAALAHDLPGEPVPAQDAVQARLTTPAPGSRLVLWLVRGSGSDPVATAALRLFSHPDRSEHAEVEMTVHPAHRRMGAGSRLLSTVTEAARAAGCRSMTTEVAAGTSGERFLVNRSFTPVVRLTWLRLALDEVPEPIRKLPDVPHAGYRLTAWDGAVPDALAAGYARARQATAGGPAGAARSGDAAWDETRLRERARVVERRGERLLTVAAVCEADGAVAGFTELVLPAGLPGRARQHDTAVLPEHRGNGLGLWLKAAMLRRVGADHPRITEIETGTADDNRHMLAVNTALGFRPRRRTVTFRLDLHRR</sequence>
<dbReference type="RefSeq" id="WP_222959942.1">
    <property type="nucleotide sequence ID" value="NZ_JAINZZ010000002.1"/>
</dbReference>
<evidence type="ECO:0000313" key="4">
    <source>
        <dbReference type="EMBL" id="MBY8876486.1"/>
    </source>
</evidence>
<accession>A0ABS7Q032</accession>
<evidence type="ECO:0000313" key="5">
    <source>
        <dbReference type="Proteomes" id="UP000778578"/>
    </source>
</evidence>
<dbReference type="CDD" id="cd04301">
    <property type="entry name" value="NAT_SF"/>
    <property type="match status" value="2"/>
</dbReference>
<organism evidence="4 5">
    <name type="scientific">Actinacidiphila acidipaludis</name>
    <dbReference type="NCBI Taxonomy" id="2873382"/>
    <lineage>
        <taxon>Bacteria</taxon>
        <taxon>Bacillati</taxon>
        <taxon>Actinomycetota</taxon>
        <taxon>Actinomycetes</taxon>
        <taxon>Kitasatosporales</taxon>
        <taxon>Streptomycetaceae</taxon>
        <taxon>Actinacidiphila</taxon>
    </lineage>
</organism>
<keyword evidence="5" id="KW-1185">Reference proteome</keyword>
<dbReference type="PANTHER" id="PTHR43877:SF1">
    <property type="entry name" value="ACETYLTRANSFERASE"/>
    <property type="match status" value="1"/>
</dbReference>
<keyword evidence="2" id="KW-0012">Acyltransferase</keyword>
<evidence type="ECO:0000259" key="3">
    <source>
        <dbReference type="PROSITE" id="PS51186"/>
    </source>
</evidence>
<dbReference type="PROSITE" id="PS51186">
    <property type="entry name" value="GNAT"/>
    <property type="match status" value="2"/>
</dbReference>
<reference evidence="4 5" key="1">
    <citation type="submission" date="2021-08" db="EMBL/GenBank/DDBJ databases">
        <title>WGS of actinomycetes from Thailand.</title>
        <authorList>
            <person name="Thawai C."/>
        </authorList>
    </citation>
    <scope>NUCLEOTIDE SEQUENCE [LARGE SCALE GENOMIC DNA]</scope>
    <source>
        <strain evidence="4 5">PLK6-54</strain>
    </source>
</reference>
<protein>
    <submittedName>
        <fullName evidence="4">GNAT family N-acetyltransferase</fullName>
    </submittedName>
</protein>
<dbReference type="PANTHER" id="PTHR43877">
    <property type="entry name" value="AMINOALKYLPHOSPHONATE N-ACETYLTRANSFERASE-RELATED-RELATED"/>
    <property type="match status" value="1"/>
</dbReference>
<dbReference type="InterPro" id="IPR000182">
    <property type="entry name" value="GNAT_dom"/>
</dbReference>
<name>A0ABS7Q032_9ACTN</name>
<dbReference type="Gene3D" id="3.40.630.30">
    <property type="match status" value="1"/>
</dbReference>
<keyword evidence="1" id="KW-0808">Transferase</keyword>
<dbReference type="SUPFAM" id="SSF55729">
    <property type="entry name" value="Acyl-CoA N-acyltransferases (Nat)"/>
    <property type="match status" value="2"/>
</dbReference>
<dbReference type="InterPro" id="IPR016181">
    <property type="entry name" value="Acyl_CoA_acyltransferase"/>
</dbReference>
<proteinExistence type="predicted"/>
<evidence type="ECO:0000256" key="2">
    <source>
        <dbReference type="ARBA" id="ARBA00023315"/>
    </source>
</evidence>
<dbReference type="EMBL" id="JAINZZ010000002">
    <property type="protein sequence ID" value="MBY8876486.1"/>
    <property type="molecule type" value="Genomic_DNA"/>
</dbReference>